<proteinExistence type="predicted"/>
<reference evidence="1 2" key="1">
    <citation type="journal article" date="2019" name="New Phytol.">
        <title>Comparative genomics reveals unique wood-decay strategies and fruiting body development in the Schizophyllaceae.</title>
        <authorList>
            <person name="Almasi E."/>
            <person name="Sahu N."/>
            <person name="Krizsan K."/>
            <person name="Balint B."/>
            <person name="Kovacs G.M."/>
            <person name="Kiss B."/>
            <person name="Cseklye J."/>
            <person name="Drula E."/>
            <person name="Henrissat B."/>
            <person name="Nagy I."/>
            <person name="Chovatia M."/>
            <person name="Adam C."/>
            <person name="LaButti K."/>
            <person name="Lipzen A."/>
            <person name="Riley R."/>
            <person name="Grigoriev I.V."/>
            <person name="Nagy L.G."/>
        </authorList>
    </citation>
    <scope>NUCLEOTIDE SEQUENCE [LARGE SCALE GENOMIC DNA]</scope>
    <source>
        <strain evidence="1 2">NL-1724</strain>
    </source>
</reference>
<dbReference type="InterPro" id="IPR032675">
    <property type="entry name" value="LRR_dom_sf"/>
</dbReference>
<dbReference type="AlphaFoldDB" id="A0A550D055"/>
<dbReference type="Gene3D" id="3.80.10.10">
    <property type="entry name" value="Ribonuclease Inhibitor"/>
    <property type="match status" value="1"/>
</dbReference>
<dbReference type="STRING" id="97359.A0A550D055"/>
<dbReference type="EMBL" id="VDMD01000001">
    <property type="protein sequence ID" value="TRM70422.1"/>
    <property type="molecule type" value="Genomic_DNA"/>
</dbReference>
<keyword evidence="2" id="KW-1185">Reference proteome</keyword>
<sequence>MGLFSSVYSSAATEHVRHDIDIALVPATRTSSTTPATTPTRRVDIPLELVYDILEHAALTPATEPDRATLRASALVCSSWLVPAQRLLFRHVALRDASAADTFRVTMERQPALAAAVRSLRATVDRNQPDGLSELTFAHVVKCCPRLETVHLALFGPAADVATNADRNTTDSVGLDVDTLALLAAGPRISALHLANWSADATVLFDLLAAWSNCVRALSLAGVPPVLPLTTTQPCAMPIEALRVNCTGPLNPECADWLLRDARLRALDVARVWDDEALRMLEAQGSALEALALPALQEPALVDAVRDGCPRLRTLTVAGAWIAPAVWRAEACSLEHLAMGLAHSTNLHGVVRAVHNGALRSVTLRSSPDGIRHPQLVPLKMACAMSGVDFLITSDVREFKMVTAHEFSASAGTDMFTQIAAS</sequence>
<evidence type="ECO:0000313" key="2">
    <source>
        <dbReference type="Proteomes" id="UP000320762"/>
    </source>
</evidence>
<gene>
    <name evidence="1" type="ORF">BD626DRAFT_533689</name>
</gene>
<protein>
    <recommendedName>
        <fullName evidence="3">F-box domain-containing protein</fullName>
    </recommendedName>
</protein>
<evidence type="ECO:0000313" key="1">
    <source>
        <dbReference type="EMBL" id="TRM70422.1"/>
    </source>
</evidence>
<evidence type="ECO:0008006" key="3">
    <source>
        <dbReference type="Google" id="ProtNLM"/>
    </source>
</evidence>
<organism evidence="1 2">
    <name type="scientific">Schizophyllum amplum</name>
    <dbReference type="NCBI Taxonomy" id="97359"/>
    <lineage>
        <taxon>Eukaryota</taxon>
        <taxon>Fungi</taxon>
        <taxon>Dikarya</taxon>
        <taxon>Basidiomycota</taxon>
        <taxon>Agaricomycotina</taxon>
        <taxon>Agaricomycetes</taxon>
        <taxon>Agaricomycetidae</taxon>
        <taxon>Agaricales</taxon>
        <taxon>Schizophyllaceae</taxon>
        <taxon>Schizophyllum</taxon>
    </lineage>
</organism>
<dbReference type="OrthoDB" id="2522283at2759"/>
<name>A0A550D055_9AGAR</name>
<comment type="caution">
    <text evidence="1">The sequence shown here is derived from an EMBL/GenBank/DDBJ whole genome shotgun (WGS) entry which is preliminary data.</text>
</comment>
<dbReference type="Proteomes" id="UP000320762">
    <property type="component" value="Unassembled WGS sequence"/>
</dbReference>
<accession>A0A550D055</accession>